<dbReference type="SUPFAM" id="SSF54637">
    <property type="entry name" value="Thioesterase/thiol ester dehydrase-isomerase"/>
    <property type="match status" value="1"/>
</dbReference>
<comment type="caution">
    <text evidence="3">The sequence shown here is derived from an EMBL/GenBank/DDBJ whole genome shotgun (WGS) entry which is preliminary data.</text>
</comment>
<dbReference type="Proteomes" id="UP001500274">
    <property type="component" value="Unassembled WGS sequence"/>
</dbReference>
<reference evidence="3 4" key="1">
    <citation type="journal article" date="2019" name="Int. J. Syst. Evol. Microbiol.">
        <title>The Global Catalogue of Microorganisms (GCM) 10K type strain sequencing project: providing services to taxonomists for standard genome sequencing and annotation.</title>
        <authorList>
            <consortium name="The Broad Institute Genomics Platform"/>
            <consortium name="The Broad Institute Genome Sequencing Center for Infectious Disease"/>
            <person name="Wu L."/>
            <person name="Ma J."/>
        </authorList>
    </citation>
    <scope>NUCLEOTIDE SEQUENCE [LARGE SCALE GENOMIC DNA]</scope>
    <source>
        <strain evidence="3 4">JCM 16365</strain>
    </source>
</reference>
<organism evidence="3 4">
    <name type="scientific">Microbacterium binotii</name>
    <dbReference type="NCBI Taxonomy" id="462710"/>
    <lineage>
        <taxon>Bacteria</taxon>
        <taxon>Bacillati</taxon>
        <taxon>Actinomycetota</taxon>
        <taxon>Actinomycetes</taxon>
        <taxon>Micrococcales</taxon>
        <taxon>Microbacteriaceae</taxon>
        <taxon>Microbacterium</taxon>
    </lineage>
</organism>
<sequence length="160" mass="17239">MRKEDTVAESTRLSLTMADLADSAGRAFGPSSWRRITQDEVDLFARVTGDDNPIHLDAEVAAATPFGTRIAHGLLTLSLVVPLMAEVFEVEDAGMGINYGLNRVRFPAPVPVGSRIRVSGEVRTASEVAGGVQIEVPVTFEVEDAAKPACVAELVLRYYH</sequence>
<dbReference type="Gene3D" id="3.10.129.10">
    <property type="entry name" value="Hotdog Thioesterase"/>
    <property type="match status" value="1"/>
</dbReference>
<evidence type="ECO:0000259" key="2">
    <source>
        <dbReference type="Pfam" id="PF01575"/>
    </source>
</evidence>
<dbReference type="EMBL" id="BAAARI010000007">
    <property type="protein sequence ID" value="GAA2573180.1"/>
    <property type="molecule type" value="Genomic_DNA"/>
</dbReference>
<dbReference type="InterPro" id="IPR039375">
    <property type="entry name" value="NodN-like"/>
</dbReference>
<evidence type="ECO:0000256" key="1">
    <source>
        <dbReference type="ARBA" id="ARBA00005254"/>
    </source>
</evidence>
<evidence type="ECO:0000313" key="4">
    <source>
        <dbReference type="Proteomes" id="UP001500274"/>
    </source>
</evidence>
<proteinExistence type="inferred from homology"/>
<gene>
    <name evidence="3" type="primary">htdZ</name>
    <name evidence="3" type="ORF">GCM10009862_10080</name>
</gene>
<keyword evidence="4" id="KW-1185">Reference proteome</keyword>
<comment type="similarity">
    <text evidence="1">Belongs to the enoyl-CoA hydratase/isomerase family.</text>
</comment>
<name>A0ABN3P7T0_9MICO</name>
<evidence type="ECO:0000313" key="3">
    <source>
        <dbReference type="EMBL" id="GAA2573180.1"/>
    </source>
</evidence>
<accession>A0ABN3P7T0</accession>
<dbReference type="CDD" id="cd03450">
    <property type="entry name" value="NodN"/>
    <property type="match status" value="1"/>
</dbReference>
<protein>
    <submittedName>
        <fullName evidence="3">3-hydroxyacyl-thioester dehydratase HtdZ</fullName>
    </submittedName>
</protein>
<dbReference type="PANTHER" id="PTHR42993:SF1">
    <property type="entry name" value="MAOC-LIKE DEHYDRATASE DOMAIN-CONTAINING PROTEIN"/>
    <property type="match status" value="1"/>
</dbReference>
<dbReference type="InterPro" id="IPR002539">
    <property type="entry name" value="MaoC-like_dom"/>
</dbReference>
<dbReference type="PANTHER" id="PTHR42993">
    <property type="entry name" value="MAOC-LIKE DEHYDRATASE DOMAIN-CONTAINING PROTEIN"/>
    <property type="match status" value="1"/>
</dbReference>
<dbReference type="InterPro" id="IPR029069">
    <property type="entry name" value="HotDog_dom_sf"/>
</dbReference>
<dbReference type="Pfam" id="PF01575">
    <property type="entry name" value="MaoC_dehydratas"/>
    <property type="match status" value="1"/>
</dbReference>
<feature type="domain" description="MaoC-like" evidence="2">
    <location>
        <begin position="23"/>
        <end position="136"/>
    </location>
</feature>